<accession>A0A0J7JY20</accession>
<protein>
    <submittedName>
        <fullName evidence="1">Uncharacterized protein</fullName>
    </submittedName>
</protein>
<dbReference type="Proteomes" id="UP000036403">
    <property type="component" value="Unassembled WGS sequence"/>
</dbReference>
<reference evidence="1 2" key="1">
    <citation type="submission" date="2015-04" db="EMBL/GenBank/DDBJ databases">
        <title>Lasius niger genome sequencing.</title>
        <authorList>
            <person name="Konorov E.A."/>
            <person name="Nikitin M.A."/>
            <person name="Kirill M.V."/>
            <person name="Chang P."/>
        </authorList>
    </citation>
    <scope>NUCLEOTIDE SEQUENCE [LARGE SCALE GENOMIC DNA]</scope>
    <source>
        <tissue evidence="1">Whole</tissue>
    </source>
</reference>
<proteinExistence type="predicted"/>
<dbReference type="AlphaFoldDB" id="A0A0J7JY20"/>
<gene>
    <name evidence="1" type="ORF">RF55_21233</name>
</gene>
<evidence type="ECO:0000313" key="2">
    <source>
        <dbReference type="Proteomes" id="UP000036403"/>
    </source>
</evidence>
<name>A0A0J7JY20_LASNI</name>
<keyword evidence="2" id="KW-1185">Reference proteome</keyword>
<comment type="caution">
    <text evidence="1">The sequence shown here is derived from an EMBL/GenBank/DDBJ whole genome shotgun (WGS) entry which is preliminary data.</text>
</comment>
<sequence>MNPAKYAQCYARYHGAYHYEFQNDVIVIPYAEIKWIKSMVLKLHIFDKIVHGNDKILIKALQAHFKTDAVTTVFIADNPSLLLGNERLIFPNDNGDIRVCTTPFFVRDPKIIQHYLQNYMATIDPCVAVYKNVVLFFDPFDVPRPGTTYYEDDFKESDGLYRICFVTTEPNMIATIADEFRHRRDVLTIPYKTAPYTLTISRFVHETPVGVINFPDSTVRSTAVVNRKSNPQFLIQDILNSYVSHNGKTNRSCRDLGLFVECPIRVNFDGSSSNQVSSGTYLALVVNGNLPRSVLRLRAPYDRYTEYSHVPSVPWIQILYDVPSKSIPNKIRRVILDSTVLGYVYAEAFFCLSYPMIHSNSVYKNLNTNYLLKWSQKFDPRSDDNVNVIETYHLDAKRIVYRLKHIEMEHDLWYVSKKVDAVRKYPKRALRFPNLVDTWIKFADQNGGLKNADYRDLDIVKIALVLAKHKVCYRTRRTSSPKGDYDILFENREDIVFIMDEEAIEFVNQKRLDSYAISSSSSNAEGGGCTVM</sequence>
<organism evidence="1 2">
    <name type="scientific">Lasius niger</name>
    <name type="common">Black garden ant</name>
    <dbReference type="NCBI Taxonomy" id="67767"/>
    <lineage>
        <taxon>Eukaryota</taxon>
        <taxon>Metazoa</taxon>
        <taxon>Ecdysozoa</taxon>
        <taxon>Arthropoda</taxon>
        <taxon>Hexapoda</taxon>
        <taxon>Insecta</taxon>
        <taxon>Pterygota</taxon>
        <taxon>Neoptera</taxon>
        <taxon>Endopterygota</taxon>
        <taxon>Hymenoptera</taxon>
        <taxon>Apocrita</taxon>
        <taxon>Aculeata</taxon>
        <taxon>Formicoidea</taxon>
        <taxon>Formicidae</taxon>
        <taxon>Formicinae</taxon>
        <taxon>Lasius</taxon>
        <taxon>Lasius</taxon>
    </lineage>
</organism>
<evidence type="ECO:0000313" key="1">
    <source>
        <dbReference type="EMBL" id="KMQ82997.1"/>
    </source>
</evidence>
<dbReference type="OrthoDB" id="6411050at2759"/>
<dbReference type="PaxDb" id="67767-A0A0J7JY20"/>
<dbReference type="EMBL" id="LBMM01021866">
    <property type="protein sequence ID" value="KMQ82997.1"/>
    <property type="molecule type" value="Genomic_DNA"/>
</dbReference>